<proteinExistence type="predicted"/>
<evidence type="ECO:0000313" key="2">
    <source>
        <dbReference type="EMBL" id="KAK4453136.1"/>
    </source>
</evidence>
<reference evidence="2" key="1">
    <citation type="journal article" date="2023" name="Mol. Phylogenet. Evol.">
        <title>Genome-scale phylogeny and comparative genomics of the fungal order Sordariales.</title>
        <authorList>
            <person name="Hensen N."/>
            <person name="Bonometti L."/>
            <person name="Westerberg I."/>
            <person name="Brannstrom I.O."/>
            <person name="Guillou S."/>
            <person name="Cros-Aarteil S."/>
            <person name="Calhoun S."/>
            <person name="Haridas S."/>
            <person name="Kuo A."/>
            <person name="Mondo S."/>
            <person name="Pangilinan J."/>
            <person name="Riley R."/>
            <person name="LaButti K."/>
            <person name="Andreopoulos B."/>
            <person name="Lipzen A."/>
            <person name="Chen C."/>
            <person name="Yan M."/>
            <person name="Daum C."/>
            <person name="Ng V."/>
            <person name="Clum A."/>
            <person name="Steindorff A."/>
            <person name="Ohm R.A."/>
            <person name="Martin F."/>
            <person name="Silar P."/>
            <person name="Natvig D.O."/>
            <person name="Lalanne C."/>
            <person name="Gautier V."/>
            <person name="Ament-Velasquez S.L."/>
            <person name="Kruys A."/>
            <person name="Hutchinson M.I."/>
            <person name="Powell A.J."/>
            <person name="Barry K."/>
            <person name="Miller A.N."/>
            <person name="Grigoriev I.V."/>
            <person name="Debuchy R."/>
            <person name="Gladieux P."/>
            <person name="Hiltunen Thoren M."/>
            <person name="Johannesson H."/>
        </authorList>
    </citation>
    <scope>NUCLEOTIDE SEQUENCE</scope>
    <source>
        <strain evidence="2">PSN243</strain>
    </source>
</reference>
<evidence type="ECO:0000256" key="1">
    <source>
        <dbReference type="SAM" id="MobiDB-lite"/>
    </source>
</evidence>
<feature type="region of interest" description="Disordered" evidence="1">
    <location>
        <begin position="1"/>
        <end position="96"/>
    </location>
</feature>
<protein>
    <submittedName>
        <fullName evidence="2">Uncharacterized protein</fullName>
    </submittedName>
</protein>
<gene>
    <name evidence="2" type="ORF">QBC34DRAFT_491695</name>
</gene>
<dbReference type="Proteomes" id="UP001321760">
    <property type="component" value="Unassembled WGS sequence"/>
</dbReference>
<organism evidence="2 3">
    <name type="scientific">Podospora aff. communis PSN243</name>
    <dbReference type="NCBI Taxonomy" id="3040156"/>
    <lineage>
        <taxon>Eukaryota</taxon>
        <taxon>Fungi</taxon>
        <taxon>Dikarya</taxon>
        <taxon>Ascomycota</taxon>
        <taxon>Pezizomycotina</taxon>
        <taxon>Sordariomycetes</taxon>
        <taxon>Sordariomycetidae</taxon>
        <taxon>Sordariales</taxon>
        <taxon>Podosporaceae</taxon>
        <taxon>Podospora</taxon>
    </lineage>
</organism>
<feature type="compositionally biased region" description="Basic and acidic residues" evidence="1">
    <location>
        <begin position="24"/>
        <end position="33"/>
    </location>
</feature>
<sequence length="227" mass="25358">MAQPARLESAESGTFGWAGGGGKGETRSERDAAALRCRHSPSRFTRSDPQPASQRPLSRPGHPETAQRLRGPRGGASPEPFLRVYRRADRERRRRPPTAAAGICRFRQASPCRIHRFPVWRALEAFPPVRNLILRPNQGVGFNHRKIFGKKKTLGPLPIIVSRAQSCREAPRTEVLDRVPHVMPRKASSPLSHPGEKGACVRHVRGAFPCQTRRRNLARKKKKGSVE</sequence>
<accession>A0AAV9GZ81</accession>
<feature type="compositionally biased region" description="Polar residues" evidence="1">
    <location>
        <begin position="42"/>
        <end position="56"/>
    </location>
</feature>
<evidence type="ECO:0000313" key="3">
    <source>
        <dbReference type="Proteomes" id="UP001321760"/>
    </source>
</evidence>
<comment type="caution">
    <text evidence="2">The sequence shown here is derived from an EMBL/GenBank/DDBJ whole genome shotgun (WGS) entry which is preliminary data.</text>
</comment>
<dbReference type="EMBL" id="MU865921">
    <property type="protein sequence ID" value="KAK4453136.1"/>
    <property type="molecule type" value="Genomic_DNA"/>
</dbReference>
<dbReference type="AlphaFoldDB" id="A0AAV9GZ81"/>
<keyword evidence="3" id="KW-1185">Reference proteome</keyword>
<reference evidence="2" key="2">
    <citation type="submission" date="2023-05" db="EMBL/GenBank/DDBJ databases">
        <authorList>
            <consortium name="Lawrence Berkeley National Laboratory"/>
            <person name="Steindorff A."/>
            <person name="Hensen N."/>
            <person name="Bonometti L."/>
            <person name="Westerberg I."/>
            <person name="Brannstrom I.O."/>
            <person name="Guillou S."/>
            <person name="Cros-Aarteil S."/>
            <person name="Calhoun S."/>
            <person name="Haridas S."/>
            <person name="Kuo A."/>
            <person name="Mondo S."/>
            <person name="Pangilinan J."/>
            <person name="Riley R."/>
            <person name="Labutti K."/>
            <person name="Andreopoulos B."/>
            <person name="Lipzen A."/>
            <person name="Chen C."/>
            <person name="Yanf M."/>
            <person name="Daum C."/>
            <person name="Ng V."/>
            <person name="Clum A."/>
            <person name="Ohm R."/>
            <person name="Martin F."/>
            <person name="Silar P."/>
            <person name="Natvig D."/>
            <person name="Lalanne C."/>
            <person name="Gautier V."/>
            <person name="Ament-Velasquez S.L."/>
            <person name="Kruys A."/>
            <person name="Hutchinson M.I."/>
            <person name="Powell A.J."/>
            <person name="Barry K."/>
            <person name="Miller A.N."/>
            <person name="Grigoriev I.V."/>
            <person name="Debuchy R."/>
            <person name="Gladieux P."/>
            <person name="Thoren M.H."/>
            <person name="Johannesson H."/>
        </authorList>
    </citation>
    <scope>NUCLEOTIDE SEQUENCE</scope>
    <source>
        <strain evidence="2">PSN243</strain>
    </source>
</reference>
<name>A0AAV9GZ81_9PEZI</name>